<dbReference type="EMBL" id="JABVEC010000011">
    <property type="protein sequence ID" value="MBC6467046.1"/>
    <property type="molecule type" value="Genomic_DNA"/>
</dbReference>
<keyword evidence="10" id="KW-1185">Reference proteome</keyword>
<evidence type="ECO:0000256" key="4">
    <source>
        <dbReference type="ARBA" id="ARBA00022723"/>
    </source>
</evidence>
<evidence type="ECO:0000313" key="10">
    <source>
        <dbReference type="Proteomes" id="UP000805614"/>
    </source>
</evidence>
<dbReference type="SUPFAM" id="SSF81343">
    <property type="entry name" value="Fumarate reductase respiratory complex transmembrane subunits"/>
    <property type="match status" value="1"/>
</dbReference>
<keyword evidence="4" id="KW-0479">Metal-binding</keyword>
<feature type="transmembrane region" description="Helical" evidence="8">
    <location>
        <begin position="93"/>
        <end position="114"/>
    </location>
</feature>
<gene>
    <name evidence="9" type="ORF">HKK74_16270</name>
</gene>
<dbReference type="Proteomes" id="UP000805614">
    <property type="component" value="Unassembled WGS sequence"/>
</dbReference>
<keyword evidence="7 8" id="KW-0472">Membrane</keyword>
<keyword evidence="5 8" id="KW-1133">Transmembrane helix</keyword>
<evidence type="ECO:0000256" key="5">
    <source>
        <dbReference type="ARBA" id="ARBA00022989"/>
    </source>
</evidence>
<protein>
    <submittedName>
        <fullName evidence="9">Succinate dehydrogenase cytochrome b subunit</fullName>
    </submittedName>
</protein>
<evidence type="ECO:0000313" key="9">
    <source>
        <dbReference type="EMBL" id="MBC6467046.1"/>
    </source>
</evidence>
<dbReference type="InterPro" id="IPR034804">
    <property type="entry name" value="SQR/QFR_C/D"/>
</dbReference>
<dbReference type="InterPro" id="IPR000701">
    <property type="entry name" value="SuccDH_FuR_B_TM-su"/>
</dbReference>
<feature type="transmembrane region" description="Helical" evidence="8">
    <location>
        <begin position="181"/>
        <end position="204"/>
    </location>
</feature>
<keyword evidence="2" id="KW-0349">Heme</keyword>
<organism evidence="9 10">
    <name type="scientific">Actinomadura alba</name>
    <dbReference type="NCBI Taxonomy" id="406431"/>
    <lineage>
        <taxon>Bacteria</taxon>
        <taxon>Bacillati</taxon>
        <taxon>Actinomycetota</taxon>
        <taxon>Actinomycetes</taxon>
        <taxon>Streptosporangiales</taxon>
        <taxon>Thermomonosporaceae</taxon>
        <taxon>Actinomadura</taxon>
    </lineage>
</organism>
<name>A0ABR7LQF7_9ACTN</name>
<evidence type="ECO:0000256" key="1">
    <source>
        <dbReference type="ARBA" id="ARBA00004370"/>
    </source>
</evidence>
<evidence type="ECO:0000256" key="7">
    <source>
        <dbReference type="ARBA" id="ARBA00023136"/>
    </source>
</evidence>
<feature type="transmembrane region" description="Helical" evidence="8">
    <location>
        <begin position="143"/>
        <end position="160"/>
    </location>
</feature>
<keyword evidence="6" id="KW-0408">Iron</keyword>
<dbReference type="Pfam" id="PF01127">
    <property type="entry name" value="Sdh_cyt"/>
    <property type="match status" value="1"/>
</dbReference>
<dbReference type="Gene3D" id="1.20.1300.10">
    <property type="entry name" value="Fumarate reductase/succinate dehydrogenase, transmembrane subunit"/>
    <property type="match status" value="1"/>
</dbReference>
<comment type="caution">
    <text evidence="9">The sequence shown here is derived from an EMBL/GenBank/DDBJ whole genome shotgun (WGS) entry which is preliminary data.</text>
</comment>
<dbReference type="NCBIfam" id="TIGR02046">
    <property type="entry name" value="sdhC_b558_fam"/>
    <property type="match status" value="1"/>
</dbReference>
<sequence>MAVSGGLLVLFIVVHMVGNLKIFFGREEFDGYAAWLRAIGTPALHETWFLWIQRAGLTLCVLLHIGTAADLAVRAKRARPVRYRHRPKVQGGYAARTMRWGGVILVLFIVWHILDLTVGTVNPRGVHGEPYGNVVAGFQPERWYITLFYALAVIALGFHLRHGLTSALQSLGRGNAVRERGLSAAAAVFAVAIVVGYLSVPFAVTTGLVT</sequence>
<proteinExistence type="predicted"/>
<dbReference type="InterPro" id="IPR011138">
    <property type="entry name" value="Cytochrome_b-558"/>
</dbReference>
<evidence type="ECO:0000256" key="8">
    <source>
        <dbReference type="SAM" id="Phobius"/>
    </source>
</evidence>
<feature type="transmembrane region" description="Helical" evidence="8">
    <location>
        <begin position="51"/>
        <end position="73"/>
    </location>
</feature>
<keyword evidence="3 8" id="KW-0812">Transmembrane</keyword>
<reference evidence="9 10" key="1">
    <citation type="submission" date="2020-06" db="EMBL/GenBank/DDBJ databases">
        <title>Actinomadura xiongansis sp. nov., isolated from soil of Baiyangdian.</title>
        <authorList>
            <person name="Zhang X."/>
        </authorList>
    </citation>
    <scope>NUCLEOTIDE SEQUENCE [LARGE SCALE GENOMIC DNA]</scope>
    <source>
        <strain evidence="9 10">HBUM206468</strain>
    </source>
</reference>
<comment type="subcellular location">
    <subcellularLocation>
        <location evidence="1">Membrane</location>
    </subcellularLocation>
</comment>
<evidence type="ECO:0000256" key="2">
    <source>
        <dbReference type="ARBA" id="ARBA00022617"/>
    </source>
</evidence>
<accession>A0ABR7LQF7</accession>
<dbReference type="CDD" id="cd03498">
    <property type="entry name" value="SQR_TypeB_2_TM"/>
    <property type="match status" value="1"/>
</dbReference>
<evidence type="ECO:0000256" key="6">
    <source>
        <dbReference type="ARBA" id="ARBA00023004"/>
    </source>
</evidence>
<evidence type="ECO:0000256" key="3">
    <source>
        <dbReference type="ARBA" id="ARBA00022692"/>
    </source>
</evidence>